<accession>A0A8C9DCT4</accession>
<keyword evidence="2" id="KW-1185">Reference proteome</keyword>
<reference evidence="1" key="2">
    <citation type="submission" date="2025-09" db="UniProtKB">
        <authorList>
            <consortium name="Ensembl"/>
        </authorList>
    </citation>
    <scope>IDENTIFICATION</scope>
</reference>
<dbReference type="AlphaFoldDB" id="A0A8C9DCT4"/>
<proteinExistence type="predicted"/>
<organism evidence="1 2">
    <name type="scientific">Panthera leo</name>
    <name type="common">Lion</name>
    <dbReference type="NCBI Taxonomy" id="9689"/>
    <lineage>
        <taxon>Eukaryota</taxon>
        <taxon>Metazoa</taxon>
        <taxon>Chordata</taxon>
        <taxon>Craniata</taxon>
        <taxon>Vertebrata</taxon>
        <taxon>Euteleostomi</taxon>
        <taxon>Mammalia</taxon>
        <taxon>Eutheria</taxon>
        <taxon>Laurasiatheria</taxon>
        <taxon>Carnivora</taxon>
        <taxon>Feliformia</taxon>
        <taxon>Felidae</taxon>
        <taxon>Pantherinae</taxon>
        <taxon>Panthera</taxon>
    </lineage>
</organism>
<reference evidence="1" key="1">
    <citation type="submission" date="2025-08" db="UniProtKB">
        <authorList>
            <consortium name="Ensembl"/>
        </authorList>
    </citation>
    <scope>IDENTIFICATION</scope>
</reference>
<dbReference type="Proteomes" id="UP000694399">
    <property type="component" value="Unassembled WGS sequence"/>
</dbReference>
<dbReference type="Gene3D" id="3.40.30.10">
    <property type="entry name" value="Glutaredoxin"/>
    <property type="match status" value="1"/>
</dbReference>
<evidence type="ECO:0000313" key="2">
    <source>
        <dbReference type="Proteomes" id="UP000694399"/>
    </source>
</evidence>
<sequence>MVMTLAYWDIHRLAHTIHLLLEYPDANCEETKYRPQFAGDTITLLLASLACTVYLNPSAWMCQTRKTSSPSGPKEISAYVKPTCLLPGPMHGMPAM</sequence>
<dbReference type="Ensembl" id="ENSPLOT00000034206.1">
    <property type="protein sequence ID" value="ENSPLOP00000031003.1"/>
    <property type="gene ID" value="ENSPLOG00000022624.1"/>
</dbReference>
<protein>
    <submittedName>
        <fullName evidence="1">Uncharacterized protein</fullName>
    </submittedName>
</protein>
<name>A0A8C9DCT4_PANLE</name>
<evidence type="ECO:0000313" key="1">
    <source>
        <dbReference type="Ensembl" id="ENSPLOP00000031003.1"/>
    </source>
</evidence>